<protein>
    <submittedName>
        <fullName evidence="2">Uncharacterized protein</fullName>
    </submittedName>
</protein>
<evidence type="ECO:0000313" key="2">
    <source>
        <dbReference type="EMBL" id="KAK1124715.1"/>
    </source>
</evidence>
<sequence length="175" mass="19364">MAKRQRGSTRGNNPWGPELSFFLGPVQIYGILDSWGGGKEGNRYLKKSPRSKRSKSSRLSDLHKDLRARPKIYRGVGNSFPKKVLVSAETSPGFPEEEFCSNSGDIGTWDTMLICKDSKKIVVARYLGIRTPSRLVKSAVRLVDRPLDGGARLASLAIAGYRVELVERGKERAKG</sequence>
<gene>
    <name evidence="2" type="ORF">K0M31_006078</name>
</gene>
<dbReference type="Proteomes" id="UP001177670">
    <property type="component" value="Unassembled WGS sequence"/>
</dbReference>
<comment type="caution">
    <text evidence="2">The sequence shown here is derived from an EMBL/GenBank/DDBJ whole genome shotgun (WGS) entry which is preliminary data.</text>
</comment>
<name>A0AA40FST1_9HYME</name>
<feature type="region of interest" description="Disordered" evidence="1">
    <location>
        <begin position="42"/>
        <end position="61"/>
    </location>
</feature>
<reference evidence="2" key="1">
    <citation type="submission" date="2021-10" db="EMBL/GenBank/DDBJ databases">
        <title>Melipona bicolor Genome sequencing and assembly.</title>
        <authorList>
            <person name="Araujo N.S."/>
            <person name="Arias M.C."/>
        </authorList>
    </citation>
    <scope>NUCLEOTIDE SEQUENCE</scope>
    <source>
        <strain evidence="2">USP_2M_L1-L4_2017</strain>
        <tissue evidence="2">Whole body</tissue>
    </source>
</reference>
<organism evidence="2 3">
    <name type="scientific">Melipona bicolor</name>
    <dbReference type="NCBI Taxonomy" id="60889"/>
    <lineage>
        <taxon>Eukaryota</taxon>
        <taxon>Metazoa</taxon>
        <taxon>Ecdysozoa</taxon>
        <taxon>Arthropoda</taxon>
        <taxon>Hexapoda</taxon>
        <taxon>Insecta</taxon>
        <taxon>Pterygota</taxon>
        <taxon>Neoptera</taxon>
        <taxon>Endopterygota</taxon>
        <taxon>Hymenoptera</taxon>
        <taxon>Apocrita</taxon>
        <taxon>Aculeata</taxon>
        <taxon>Apoidea</taxon>
        <taxon>Anthophila</taxon>
        <taxon>Apidae</taxon>
        <taxon>Melipona</taxon>
    </lineage>
</organism>
<evidence type="ECO:0000313" key="3">
    <source>
        <dbReference type="Proteomes" id="UP001177670"/>
    </source>
</evidence>
<feature type="compositionally biased region" description="Basic residues" evidence="1">
    <location>
        <begin position="44"/>
        <end position="56"/>
    </location>
</feature>
<accession>A0AA40FST1</accession>
<proteinExistence type="predicted"/>
<keyword evidence="3" id="KW-1185">Reference proteome</keyword>
<dbReference type="AlphaFoldDB" id="A0AA40FST1"/>
<evidence type="ECO:0000256" key="1">
    <source>
        <dbReference type="SAM" id="MobiDB-lite"/>
    </source>
</evidence>
<dbReference type="EMBL" id="JAHYIQ010000017">
    <property type="protein sequence ID" value="KAK1124715.1"/>
    <property type="molecule type" value="Genomic_DNA"/>
</dbReference>